<dbReference type="SUPFAM" id="SSF102114">
    <property type="entry name" value="Radical SAM enzymes"/>
    <property type="match status" value="1"/>
</dbReference>
<dbReference type="PANTHER" id="PTHR43409:SF7">
    <property type="entry name" value="BLL1977 PROTEIN"/>
    <property type="match status" value="1"/>
</dbReference>
<dbReference type="Pfam" id="PF04055">
    <property type="entry name" value="Radical_SAM"/>
    <property type="match status" value="1"/>
</dbReference>
<dbReference type="SFLD" id="SFLDG01082">
    <property type="entry name" value="B12-binding_domain_containing"/>
    <property type="match status" value="1"/>
</dbReference>
<dbReference type="RefSeq" id="WP_085882183.1">
    <property type="nucleotide sequence ID" value="NZ_FWFR01000001.1"/>
</dbReference>
<dbReference type="InterPro" id="IPR051198">
    <property type="entry name" value="BchE-like"/>
</dbReference>
<dbReference type="InterPro" id="IPR007197">
    <property type="entry name" value="rSAM"/>
</dbReference>
<name>A0A1Y5RXZ6_9PROT</name>
<keyword evidence="4" id="KW-0408">Iron</keyword>
<dbReference type="GO" id="GO:0051536">
    <property type="term" value="F:iron-sulfur cluster binding"/>
    <property type="evidence" value="ECO:0007669"/>
    <property type="project" value="UniProtKB-KW"/>
</dbReference>
<comment type="cofactor">
    <cofactor evidence="1">
        <name>[4Fe-4S] cluster</name>
        <dbReference type="ChEBI" id="CHEBI:49883"/>
    </cofactor>
</comment>
<dbReference type="PANTHER" id="PTHR43409">
    <property type="entry name" value="ANAEROBIC MAGNESIUM-PROTOPORPHYRIN IX MONOMETHYL ESTER CYCLASE-RELATED"/>
    <property type="match status" value="1"/>
</dbReference>
<protein>
    <submittedName>
        <fullName evidence="7">Radical SAM superfamily protein</fullName>
    </submittedName>
</protein>
<dbReference type="SMART" id="SM00729">
    <property type="entry name" value="Elp3"/>
    <property type="match status" value="1"/>
</dbReference>
<evidence type="ECO:0000256" key="2">
    <source>
        <dbReference type="ARBA" id="ARBA00022691"/>
    </source>
</evidence>
<dbReference type="EMBL" id="FWFR01000001">
    <property type="protein sequence ID" value="SLN27570.1"/>
    <property type="molecule type" value="Genomic_DNA"/>
</dbReference>
<gene>
    <name evidence="7" type="ORF">OCH7691_00900</name>
</gene>
<dbReference type="SFLD" id="SFLDS00029">
    <property type="entry name" value="Radical_SAM"/>
    <property type="match status" value="1"/>
</dbReference>
<dbReference type="Proteomes" id="UP000193200">
    <property type="component" value="Unassembled WGS sequence"/>
</dbReference>
<evidence type="ECO:0000313" key="7">
    <source>
        <dbReference type="EMBL" id="SLN27570.1"/>
    </source>
</evidence>
<dbReference type="InterPro" id="IPR058240">
    <property type="entry name" value="rSAM_sf"/>
</dbReference>
<dbReference type="Gene3D" id="3.80.30.20">
    <property type="entry name" value="tm_1862 like domain"/>
    <property type="match status" value="1"/>
</dbReference>
<evidence type="ECO:0000256" key="1">
    <source>
        <dbReference type="ARBA" id="ARBA00001966"/>
    </source>
</evidence>
<keyword evidence="5" id="KW-0411">Iron-sulfur</keyword>
<evidence type="ECO:0000256" key="5">
    <source>
        <dbReference type="ARBA" id="ARBA00023014"/>
    </source>
</evidence>
<dbReference type="GO" id="GO:0005829">
    <property type="term" value="C:cytosol"/>
    <property type="evidence" value="ECO:0007669"/>
    <property type="project" value="TreeGrafter"/>
</dbReference>
<dbReference type="GO" id="GO:0046872">
    <property type="term" value="F:metal ion binding"/>
    <property type="evidence" value="ECO:0007669"/>
    <property type="project" value="UniProtKB-KW"/>
</dbReference>
<sequence length="603" mass="68167">MSPRASDNSFCIDMIKPSHYDDDGYVIQWRRAWIPSNSLSCLYGITLDIMERGALGEDVEVALNAYDETNTVIPVDEIVRRHKAAGRGGIVCMVGVQSNQFPRALDLARRFRAEGLQVAIGGFHASGCLAMLPELPDDLKEALELGITLFAGEGEGGRLAAFYKDALAGRLEPIYNHMNDLPGIEEEPVPFLPEQMVRRYGGSIASFDAGRGCPFQCSFCTIINVQGRKSRFRDADDIERLIRANVDQGINRFFITDDNFARNRNWEAIFDRIGDLREALGKPFSIIIQVDTLCHKIPNFIAKAKRAGVARVFIGLENINPDNLMAANKRQNRITEYRLMLQEWRNHQIITYAGYILGFPADTPERIAHDIEVIKRELPIDVLEFFCLTPLPGSEDHKNLTLRSVPMDPDMNIYDLEHVTTGHSLMSKDEWQGIYNNAWDIYYSRDHIVTLMRRMIASGNKPERIWAHALQFHGSIKFEKVHPLQGGYFRRKIRTERRSTLPIESPLVFYPRRLVEILTTYVPFALYAADLWLLCQRIKREQRGQSYTDLALSPVEEADEESLEMFDHTDAAKAAVAKARSNRAASARAGEARANAATATAAE</sequence>
<dbReference type="CDD" id="cd01335">
    <property type="entry name" value="Radical_SAM"/>
    <property type="match status" value="1"/>
</dbReference>
<keyword evidence="8" id="KW-1185">Reference proteome</keyword>
<evidence type="ECO:0000256" key="4">
    <source>
        <dbReference type="ARBA" id="ARBA00023004"/>
    </source>
</evidence>
<reference evidence="7 8" key="1">
    <citation type="submission" date="2017-03" db="EMBL/GenBank/DDBJ databases">
        <authorList>
            <person name="Afonso C.L."/>
            <person name="Miller P.J."/>
            <person name="Scott M.A."/>
            <person name="Spackman E."/>
            <person name="Goraichik I."/>
            <person name="Dimitrov K.M."/>
            <person name="Suarez D.L."/>
            <person name="Swayne D.E."/>
        </authorList>
    </citation>
    <scope>NUCLEOTIDE SEQUENCE [LARGE SCALE GENOMIC DNA]</scope>
    <source>
        <strain evidence="7 8">CECT 7691</strain>
    </source>
</reference>
<evidence type="ECO:0000256" key="3">
    <source>
        <dbReference type="ARBA" id="ARBA00022723"/>
    </source>
</evidence>
<dbReference type="InParanoid" id="A0A1Y5RXZ6"/>
<keyword evidence="2" id="KW-0949">S-adenosyl-L-methionine</keyword>
<dbReference type="InterPro" id="IPR023404">
    <property type="entry name" value="rSAM_horseshoe"/>
</dbReference>
<feature type="domain" description="Radical SAM core" evidence="6">
    <location>
        <begin position="199"/>
        <end position="429"/>
    </location>
</feature>
<keyword evidence="3" id="KW-0479">Metal-binding</keyword>
<dbReference type="PROSITE" id="PS51918">
    <property type="entry name" value="RADICAL_SAM"/>
    <property type="match status" value="1"/>
</dbReference>
<dbReference type="InterPro" id="IPR006638">
    <property type="entry name" value="Elp3/MiaA/NifB-like_rSAM"/>
</dbReference>
<organism evidence="7 8">
    <name type="scientific">Oceanibacterium hippocampi</name>
    <dbReference type="NCBI Taxonomy" id="745714"/>
    <lineage>
        <taxon>Bacteria</taxon>
        <taxon>Pseudomonadati</taxon>
        <taxon>Pseudomonadota</taxon>
        <taxon>Alphaproteobacteria</taxon>
        <taxon>Sneathiellales</taxon>
        <taxon>Sneathiellaceae</taxon>
        <taxon>Oceanibacterium</taxon>
    </lineage>
</organism>
<evidence type="ECO:0000259" key="6">
    <source>
        <dbReference type="PROSITE" id="PS51918"/>
    </source>
</evidence>
<dbReference type="GO" id="GO:0003824">
    <property type="term" value="F:catalytic activity"/>
    <property type="evidence" value="ECO:0007669"/>
    <property type="project" value="InterPro"/>
</dbReference>
<accession>A0A1Y5RXZ6</accession>
<proteinExistence type="predicted"/>
<dbReference type="AlphaFoldDB" id="A0A1Y5RXZ6"/>
<evidence type="ECO:0000313" key="8">
    <source>
        <dbReference type="Proteomes" id="UP000193200"/>
    </source>
</evidence>